<accession>A0ABX1XNS7</accession>
<dbReference type="InterPro" id="IPR017871">
    <property type="entry name" value="ABC_transporter-like_CS"/>
</dbReference>
<feature type="domain" description="ABC transporter" evidence="5">
    <location>
        <begin position="4"/>
        <end position="263"/>
    </location>
</feature>
<feature type="region of interest" description="Disordered" evidence="4">
    <location>
        <begin position="576"/>
        <end position="637"/>
    </location>
</feature>
<comment type="caution">
    <text evidence="6">The sequence shown here is derived from an EMBL/GenBank/DDBJ whole genome shotgun (WGS) entry which is preliminary data.</text>
</comment>
<feature type="domain" description="ABC transporter" evidence="5">
    <location>
        <begin position="337"/>
        <end position="549"/>
    </location>
</feature>
<dbReference type="EMBL" id="WHOA01000008">
    <property type="protein sequence ID" value="NOU70188.1"/>
    <property type="molecule type" value="Genomic_DNA"/>
</dbReference>
<proteinExistence type="predicted"/>
<keyword evidence="3" id="KW-0175">Coiled coil</keyword>
<evidence type="ECO:0000256" key="4">
    <source>
        <dbReference type="SAM" id="MobiDB-lite"/>
    </source>
</evidence>
<protein>
    <submittedName>
        <fullName evidence="6">ABC-F type ribosomal protection protein</fullName>
    </submittedName>
</protein>
<dbReference type="InterPro" id="IPR032781">
    <property type="entry name" value="ABC_tran_Xtn"/>
</dbReference>
<reference evidence="6 7" key="1">
    <citation type="submission" date="2019-10" db="EMBL/GenBank/DDBJ databases">
        <title>Description of Paenibacillus terrestris sp. nov.</title>
        <authorList>
            <person name="Carlier A."/>
            <person name="Qi S."/>
        </authorList>
    </citation>
    <scope>NUCLEOTIDE SEQUENCE [LARGE SCALE GENOMIC DNA]</scope>
    <source>
        <strain evidence="6 7">LMG 31458</strain>
    </source>
</reference>
<feature type="compositionally biased region" description="Low complexity" evidence="4">
    <location>
        <begin position="576"/>
        <end position="626"/>
    </location>
</feature>
<dbReference type="InterPro" id="IPR003439">
    <property type="entry name" value="ABC_transporter-like_ATP-bd"/>
</dbReference>
<dbReference type="PROSITE" id="PS00211">
    <property type="entry name" value="ABC_TRANSPORTER_1"/>
    <property type="match status" value="1"/>
</dbReference>
<dbReference type="PANTHER" id="PTHR42855:SF2">
    <property type="entry name" value="DRUG RESISTANCE ABC TRANSPORTER,ATP-BINDING PROTEIN"/>
    <property type="match status" value="1"/>
</dbReference>
<dbReference type="Pfam" id="PF12848">
    <property type="entry name" value="ABC_tran_Xtn"/>
    <property type="match status" value="1"/>
</dbReference>
<dbReference type="RefSeq" id="WP_171640421.1">
    <property type="nucleotide sequence ID" value="NZ_WHOA01000008.1"/>
</dbReference>
<evidence type="ECO:0000256" key="2">
    <source>
        <dbReference type="ARBA" id="ARBA00022840"/>
    </source>
</evidence>
<feature type="coiled-coil region" evidence="3">
    <location>
        <begin position="639"/>
        <end position="695"/>
    </location>
</feature>
<dbReference type="CDD" id="cd03221">
    <property type="entry name" value="ABCF_EF-3"/>
    <property type="match status" value="2"/>
</dbReference>
<organism evidence="6 7">
    <name type="scientific">Paenibacillus phytorum</name>
    <dbReference type="NCBI Taxonomy" id="2654977"/>
    <lineage>
        <taxon>Bacteria</taxon>
        <taxon>Bacillati</taxon>
        <taxon>Bacillota</taxon>
        <taxon>Bacilli</taxon>
        <taxon>Bacillales</taxon>
        <taxon>Paenibacillaceae</taxon>
        <taxon>Paenibacillus</taxon>
    </lineage>
</organism>
<keyword evidence="7" id="KW-1185">Reference proteome</keyword>
<evidence type="ECO:0000259" key="5">
    <source>
        <dbReference type="PROSITE" id="PS50893"/>
    </source>
</evidence>
<dbReference type="PROSITE" id="PS50893">
    <property type="entry name" value="ABC_TRANSPORTER_2"/>
    <property type="match status" value="2"/>
</dbReference>
<dbReference type="SMART" id="SM00382">
    <property type="entry name" value="AAA"/>
    <property type="match status" value="2"/>
</dbReference>
<gene>
    <name evidence="6" type="primary">abc-f</name>
    <name evidence="6" type="ORF">GC098_01830</name>
</gene>
<evidence type="ECO:0000313" key="6">
    <source>
        <dbReference type="EMBL" id="NOU70188.1"/>
    </source>
</evidence>
<dbReference type="InterPro" id="IPR051309">
    <property type="entry name" value="ABCF_ATPase"/>
</dbReference>
<dbReference type="InterPro" id="IPR003593">
    <property type="entry name" value="AAA+_ATPase"/>
</dbReference>
<dbReference type="Proteomes" id="UP000616779">
    <property type="component" value="Unassembled WGS sequence"/>
</dbReference>
<keyword evidence="2" id="KW-0067">ATP-binding</keyword>
<dbReference type="NCBIfam" id="NF000355">
    <property type="entry name" value="ribo_prot_ABC_F"/>
    <property type="match status" value="1"/>
</dbReference>
<dbReference type="InterPro" id="IPR027417">
    <property type="entry name" value="P-loop_NTPase"/>
</dbReference>
<feature type="coiled-coil region" evidence="3">
    <location>
        <begin position="87"/>
        <end position="133"/>
    </location>
</feature>
<sequence>MLMINGQNIKKYHGAQLVLEDVTFEIHQGERIGLVGRNGSGKSTLLRLISKMEKPDEGQLTVRKDTRIGYLAQIPTEWESGTVYDVLAASLQELLECRANMTELEQRMSSPDVMSDEKLLDQLLKRYAQLQERFEREGGYELDARIDQVANGLRIAREFYERSFASLSGGENTKIALASQLIGKPDLLLLDEPTNHLDLFGVEWLEEYLTHYDGACFIVSHDRYFLDRVVTKIVELEDGESTTYLTSYSGYVKEKEIRLLQQFADYQEQQKVIKKMKETIKQLTEWGRIGGNEKFFRRAASMQRALDRMEKLKRPVLDPKAAEFGLKLDDRSGRRVIRFDDVNKQYGDKVLLKRASGLLEYGEKVMLVGSNGSGKTTLLRMILGEEQPDQGELEIGARVDIGYLAQQEYPEDHKKSVLTYFCEEAKLEEGEARGRLAAYLFYGADVFKSVSSLSGGEWTRLRLALLVLRKPNLLILDEPTNHMDIASREALEEALEEFPGTVLAVTHDRYFMNRLSRKIWELDQGQITVYLGNFDDYKEKSAQLRENRIRESAAVGARKSAGANAGARDAVNANASTSAKTSASASASASTSATARNAESASPRASRSAALSDSASATAKNTANAAQRGKSKSSSVFTREKLEKQIADGEAQLNNLDQRLENLAADELSQLWAEREAAQEMLDRLYEQWMQIEEQE</sequence>
<keyword evidence="1" id="KW-0547">Nucleotide-binding</keyword>
<evidence type="ECO:0000256" key="3">
    <source>
        <dbReference type="SAM" id="Coils"/>
    </source>
</evidence>
<name>A0ABX1XNS7_9BACL</name>
<dbReference type="Gene3D" id="3.40.50.300">
    <property type="entry name" value="P-loop containing nucleotide triphosphate hydrolases"/>
    <property type="match status" value="2"/>
</dbReference>
<dbReference type="PANTHER" id="PTHR42855">
    <property type="entry name" value="ABC TRANSPORTER ATP-BINDING SUBUNIT"/>
    <property type="match status" value="1"/>
</dbReference>
<evidence type="ECO:0000313" key="7">
    <source>
        <dbReference type="Proteomes" id="UP000616779"/>
    </source>
</evidence>
<dbReference type="SUPFAM" id="SSF52540">
    <property type="entry name" value="P-loop containing nucleoside triphosphate hydrolases"/>
    <property type="match status" value="2"/>
</dbReference>
<evidence type="ECO:0000256" key="1">
    <source>
        <dbReference type="ARBA" id="ARBA00022741"/>
    </source>
</evidence>
<dbReference type="Pfam" id="PF00005">
    <property type="entry name" value="ABC_tran"/>
    <property type="match status" value="2"/>
</dbReference>